<reference evidence="1" key="1">
    <citation type="submission" date="2023-08" db="EMBL/GenBank/DDBJ databases">
        <title>A de novo genome assembly of Solanum verrucosum Schlechtendal, a Mexican diploid species geographically isolated from the other diploid A-genome species in potato relatives.</title>
        <authorList>
            <person name="Hosaka K."/>
        </authorList>
    </citation>
    <scope>NUCLEOTIDE SEQUENCE</scope>
    <source>
        <tissue evidence="1">Young leaves</tissue>
    </source>
</reference>
<dbReference type="Proteomes" id="UP001234989">
    <property type="component" value="Chromosome 5"/>
</dbReference>
<dbReference type="AlphaFoldDB" id="A0AAF0QRB1"/>
<feature type="non-terminal residue" evidence="1">
    <location>
        <position position="1"/>
    </location>
</feature>
<evidence type="ECO:0000313" key="2">
    <source>
        <dbReference type="Proteomes" id="UP001234989"/>
    </source>
</evidence>
<sequence length="119" mass="13828">YIIGLTALPTAQLPKGITHSYELGIEQAWRRWEDHPTNFAKITGTTPTHPDLGVITVQSWPKTHFFPYLTKFSRFLILSKKRLFPILSLFIVISNCRMLQKDCDLLNFLYSVRTSKFKI</sequence>
<proteinExistence type="predicted"/>
<organism evidence="1 2">
    <name type="scientific">Solanum verrucosum</name>
    <dbReference type="NCBI Taxonomy" id="315347"/>
    <lineage>
        <taxon>Eukaryota</taxon>
        <taxon>Viridiplantae</taxon>
        <taxon>Streptophyta</taxon>
        <taxon>Embryophyta</taxon>
        <taxon>Tracheophyta</taxon>
        <taxon>Spermatophyta</taxon>
        <taxon>Magnoliopsida</taxon>
        <taxon>eudicotyledons</taxon>
        <taxon>Gunneridae</taxon>
        <taxon>Pentapetalae</taxon>
        <taxon>asterids</taxon>
        <taxon>lamiids</taxon>
        <taxon>Solanales</taxon>
        <taxon>Solanaceae</taxon>
        <taxon>Solanoideae</taxon>
        <taxon>Solaneae</taxon>
        <taxon>Solanum</taxon>
    </lineage>
</organism>
<evidence type="ECO:0000313" key="1">
    <source>
        <dbReference type="EMBL" id="WMV28752.1"/>
    </source>
</evidence>
<protein>
    <submittedName>
        <fullName evidence="1">Uncharacterized protein</fullName>
    </submittedName>
</protein>
<keyword evidence="2" id="KW-1185">Reference proteome</keyword>
<gene>
    <name evidence="1" type="ORF">MTR67_022137</name>
</gene>
<dbReference type="EMBL" id="CP133616">
    <property type="protein sequence ID" value="WMV28752.1"/>
    <property type="molecule type" value="Genomic_DNA"/>
</dbReference>
<name>A0AAF0QRB1_SOLVR</name>
<accession>A0AAF0QRB1</accession>